<gene>
    <name evidence="1" type="ORF">MNBD_ALPHA06-2168</name>
</gene>
<organism evidence="1">
    <name type="scientific">hydrothermal vent metagenome</name>
    <dbReference type="NCBI Taxonomy" id="652676"/>
    <lineage>
        <taxon>unclassified sequences</taxon>
        <taxon>metagenomes</taxon>
        <taxon>ecological metagenomes</taxon>
    </lineage>
</organism>
<dbReference type="EMBL" id="UOEE01000031">
    <property type="protein sequence ID" value="VAV87196.1"/>
    <property type="molecule type" value="Genomic_DNA"/>
</dbReference>
<dbReference type="GO" id="GO:0050920">
    <property type="term" value="P:regulation of chemotaxis"/>
    <property type="evidence" value="ECO:0007669"/>
    <property type="project" value="InterPro"/>
</dbReference>
<sequence length="227" mass="25006">MPAFDVANSIRDALDDIKAADLDDPRLMEVLSLAENLVDTMKLFFGAMDHSVLDEFQHIGKYIMRTREEIAALRPNDIHGSRIPTAGAELEAVVGDTERATEKIMTLAEDIMSADDSDPAAFRAKIDDSMMQIIEACSFQDITGQRVSKVVATLTHIEERVARFSEVMGVMDAESEQTDKEKWQSENFLNGPQIDGPATGQDAIDALFDGDADEASLGQDDIDNMFD</sequence>
<dbReference type="GO" id="GO:0009288">
    <property type="term" value="C:bacterial-type flagellum"/>
    <property type="evidence" value="ECO:0007669"/>
    <property type="project" value="InterPro"/>
</dbReference>
<accession>A0A3B0REA6</accession>
<proteinExistence type="predicted"/>
<dbReference type="Pfam" id="PF04344">
    <property type="entry name" value="CheZ"/>
    <property type="match status" value="1"/>
</dbReference>
<dbReference type="Gene3D" id="1.10.287.500">
    <property type="entry name" value="Helix hairpin bin"/>
    <property type="match status" value="1"/>
</dbReference>
<name>A0A3B0REA6_9ZZZZ</name>
<dbReference type="SUPFAM" id="SSF75708">
    <property type="entry name" value="Chemotaxis phosphatase CheZ"/>
    <property type="match status" value="1"/>
</dbReference>
<reference evidence="1" key="1">
    <citation type="submission" date="2018-06" db="EMBL/GenBank/DDBJ databases">
        <authorList>
            <person name="Zhirakovskaya E."/>
        </authorList>
    </citation>
    <scope>NUCLEOTIDE SEQUENCE</scope>
</reference>
<dbReference type="GO" id="GO:0003824">
    <property type="term" value="F:catalytic activity"/>
    <property type="evidence" value="ECO:0007669"/>
    <property type="project" value="InterPro"/>
</dbReference>
<protein>
    <submittedName>
        <fullName evidence="1">COG3143: Chemotaxis protein</fullName>
    </submittedName>
</protein>
<evidence type="ECO:0000313" key="1">
    <source>
        <dbReference type="EMBL" id="VAV87196.1"/>
    </source>
</evidence>
<dbReference type="InterPro" id="IPR007439">
    <property type="entry name" value="Chemotax_Pase_CheZ"/>
</dbReference>
<dbReference type="AlphaFoldDB" id="A0A3B0REA6"/>